<sequence length="160" mass="18662">MMTPKQKAYLMLIYSEAIFKTMTTTYREQIRIALDKSWQWLESQSVSADELYSDLDDGTELHGLYIYMQMDSNEDNVLKWDNLSYALSYVVKLAYDKEGADYLPEPIENVSDEIFDLFVENLQALNPNYNTCLHQVDNFVQKQEVITKEEAIKELSVFGL</sequence>
<dbReference type="RefSeq" id="WP_209628330.1">
    <property type="nucleotide sequence ID" value="NZ_PRDG01000004.1"/>
</dbReference>
<dbReference type="EMBL" id="PRDG01000004">
    <property type="protein sequence ID" value="MBP2623836.1"/>
    <property type="molecule type" value="Genomic_DNA"/>
</dbReference>
<comment type="caution">
    <text evidence="1">The sequence shown here is derived from an EMBL/GenBank/DDBJ whole genome shotgun (WGS) entry which is preliminary data.</text>
</comment>
<reference evidence="1 2" key="1">
    <citation type="submission" date="2018-02" db="EMBL/GenBank/DDBJ databases">
        <title>Draft genome sequence of Streptococcus oricebi CCUG 70868T type strain.</title>
        <authorList>
            <person name="Mendez V."/>
            <person name="Salva-Serra F."/>
            <person name="Jaen-Luchoro D."/>
            <person name="Gonzales-Siles L."/>
            <person name="Karlsson R."/>
            <person name="Engstrom-Jakobsson H."/>
            <person name="Busquets A."/>
            <person name="Gomila M."/>
            <person name="Pineiro-Iglesias B."/>
            <person name="Bennasar-Figueras A."/>
            <person name="Seeger M."/>
            <person name="Moore E."/>
        </authorList>
    </citation>
    <scope>NUCLEOTIDE SEQUENCE [LARGE SCALE GENOMIC DNA]</scope>
    <source>
        <strain evidence="1 2">CCUG 70868</strain>
    </source>
</reference>
<keyword evidence="2" id="KW-1185">Reference proteome</keyword>
<name>A0ABS5B4T0_9STRE</name>
<accession>A0ABS5B4T0</accession>
<gene>
    <name evidence="1" type="ORF">C4K46_07775</name>
</gene>
<proteinExistence type="predicted"/>
<dbReference type="Pfam" id="PF14434">
    <property type="entry name" value="Imm6"/>
    <property type="match status" value="1"/>
</dbReference>
<dbReference type="InterPro" id="IPR025674">
    <property type="entry name" value="Imm6"/>
</dbReference>
<organism evidence="1 2">
    <name type="scientific">Streptococcus oricebi</name>
    <dbReference type="NCBI Taxonomy" id="1547447"/>
    <lineage>
        <taxon>Bacteria</taxon>
        <taxon>Bacillati</taxon>
        <taxon>Bacillota</taxon>
        <taxon>Bacilli</taxon>
        <taxon>Lactobacillales</taxon>
        <taxon>Streptococcaceae</taxon>
        <taxon>Streptococcus</taxon>
    </lineage>
</organism>
<dbReference type="Proteomes" id="UP001519296">
    <property type="component" value="Unassembled WGS sequence"/>
</dbReference>
<evidence type="ECO:0000313" key="1">
    <source>
        <dbReference type="EMBL" id="MBP2623836.1"/>
    </source>
</evidence>
<evidence type="ECO:0008006" key="3">
    <source>
        <dbReference type="Google" id="ProtNLM"/>
    </source>
</evidence>
<evidence type="ECO:0000313" key="2">
    <source>
        <dbReference type="Proteomes" id="UP001519296"/>
    </source>
</evidence>
<protein>
    <recommendedName>
        <fullName evidence="3">Immunity protein Imm6</fullName>
    </recommendedName>
</protein>